<evidence type="ECO:0000256" key="1">
    <source>
        <dbReference type="ARBA" id="ARBA00004286"/>
    </source>
</evidence>
<keyword evidence="7" id="KW-1185">Reference proteome</keyword>
<proteinExistence type="inferred from homology"/>
<evidence type="ECO:0000313" key="7">
    <source>
        <dbReference type="Proteomes" id="UP000016931"/>
    </source>
</evidence>
<dbReference type="GO" id="GO:0046982">
    <property type="term" value="F:protein heterodimerization activity"/>
    <property type="evidence" value="ECO:0007669"/>
    <property type="project" value="InterPro"/>
</dbReference>
<dbReference type="SMART" id="SM00428">
    <property type="entry name" value="H3"/>
    <property type="match status" value="1"/>
</dbReference>
<dbReference type="PANTHER" id="PTHR45810">
    <property type="entry name" value="HISTONE H3.2"/>
    <property type="match status" value="1"/>
</dbReference>
<organism evidence="6 7">
    <name type="scientific">Sphaerulina musiva (strain SO2202)</name>
    <name type="common">Poplar stem canker fungus</name>
    <name type="synonym">Septoria musiva</name>
    <dbReference type="NCBI Taxonomy" id="692275"/>
    <lineage>
        <taxon>Eukaryota</taxon>
        <taxon>Fungi</taxon>
        <taxon>Dikarya</taxon>
        <taxon>Ascomycota</taxon>
        <taxon>Pezizomycotina</taxon>
        <taxon>Dothideomycetes</taxon>
        <taxon>Dothideomycetidae</taxon>
        <taxon>Mycosphaerellales</taxon>
        <taxon>Mycosphaerellaceae</taxon>
        <taxon>Sphaerulina</taxon>
    </lineage>
</organism>
<comment type="similarity">
    <text evidence="2">Belongs to the histone H3 family.</text>
</comment>
<dbReference type="RefSeq" id="XP_016755999.1">
    <property type="nucleotide sequence ID" value="XM_016909351.1"/>
</dbReference>
<dbReference type="CDD" id="cd22911">
    <property type="entry name" value="HFD_H3"/>
    <property type="match status" value="1"/>
</dbReference>
<dbReference type="GO" id="GO:0030527">
    <property type="term" value="F:structural constituent of chromatin"/>
    <property type="evidence" value="ECO:0007669"/>
    <property type="project" value="InterPro"/>
</dbReference>
<dbReference type="GeneID" id="27906488"/>
<accession>M3BNX3</accession>
<keyword evidence="4" id="KW-0544">Nucleosome core</keyword>
<evidence type="ECO:0000256" key="2">
    <source>
        <dbReference type="ARBA" id="ARBA00010343"/>
    </source>
</evidence>
<dbReference type="GO" id="GO:0000786">
    <property type="term" value="C:nucleosome"/>
    <property type="evidence" value="ECO:0007669"/>
    <property type="project" value="UniProtKB-KW"/>
</dbReference>
<evidence type="ECO:0000313" key="6">
    <source>
        <dbReference type="EMBL" id="EMF07878.1"/>
    </source>
</evidence>
<evidence type="ECO:0000256" key="4">
    <source>
        <dbReference type="ARBA" id="ARBA00023269"/>
    </source>
</evidence>
<evidence type="ECO:0000256" key="3">
    <source>
        <dbReference type="ARBA" id="ARBA00022454"/>
    </source>
</evidence>
<dbReference type="InterPro" id="IPR000164">
    <property type="entry name" value="Histone_H3/CENP-A"/>
</dbReference>
<feature type="domain" description="Core Histone H2A/H2B/H3" evidence="5">
    <location>
        <begin position="6"/>
        <end position="95"/>
    </location>
</feature>
<name>M3BNX3_SPHMS</name>
<dbReference type="HOGENOM" id="CLU_078295_7_0_1"/>
<comment type="subcellular location">
    <subcellularLocation>
        <location evidence="1">Chromosome</location>
    </subcellularLocation>
</comment>
<dbReference type="STRING" id="692275.M3BNX3"/>
<dbReference type="SUPFAM" id="SSF47113">
    <property type="entry name" value="Histone-fold"/>
    <property type="match status" value="1"/>
</dbReference>
<reference evidence="6 7" key="1">
    <citation type="journal article" date="2012" name="PLoS Pathog.">
        <title>Diverse lifestyles and strategies of plant pathogenesis encoded in the genomes of eighteen Dothideomycetes fungi.</title>
        <authorList>
            <person name="Ohm R.A."/>
            <person name="Feau N."/>
            <person name="Henrissat B."/>
            <person name="Schoch C.L."/>
            <person name="Horwitz B.A."/>
            <person name="Barry K.W."/>
            <person name="Condon B.J."/>
            <person name="Copeland A.C."/>
            <person name="Dhillon B."/>
            <person name="Glaser F."/>
            <person name="Hesse C.N."/>
            <person name="Kosti I."/>
            <person name="LaButti K."/>
            <person name="Lindquist E.A."/>
            <person name="Lucas S."/>
            <person name="Salamov A.A."/>
            <person name="Bradshaw R.E."/>
            <person name="Ciuffetti L."/>
            <person name="Hamelin R.C."/>
            <person name="Kema G.H.J."/>
            <person name="Lawrence C."/>
            <person name="Scott J.A."/>
            <person name="Spatafora J.W."/>
            <person name="Turgeon B.G."/>
            <person name="de Wit P.J.G.M."/>
            <person name="Zhong S."/>
            <person name="Goodwin S.B."/>
            <person name="Grigoriev I.V."/>
        </authorList>
    </citation>
    <scope>NUCLEOTIDE SEQUENCE [LARGE SCALE GENOMIC DNA]</scope>
    <source>
        <strain evidence="6 7">SO2202</strain>
    </source>
</reference>
<feature type="non-terminal residue" evidence="6">
    <location>
        <position position="1"/>
    </location>
</feature>
<dbReference type="Pfam" id="PF00125">
    <property type="entry name" value="Histone"/>
    <property type="match status" value="1"/>
</dbReference>
<gene>
    <name evidence="6" type="ORF">SEPMUDRAFT_55243</name>
</gene>
<dbReference type="OrthoDB" id="842664at2759"/>
<dbReference type="eggNOG" id="KOG1745">
    <property type="taxonomic scope" value="Eukaryota"/>
</dbReference>
<dbReference type="InterPro" id="IPR009072">
    <property type="entry name" value="Histone-fold"/>
</dbReference>
<dbReference type="PANTHER" id="PTHR45810:SF1">
    <property type="entry name" value="HISTONE H3-LIKE CENTROMERIC PROTEIN A"/>
    <property type="match status" value="1"/>
</dbReference>
<sequence length="111" mass="13001">RRTKPSVAALREIRRYQKTTELLIRRLLFQRICREVTIDIASKSSSSVCRFQAEALLCLQEATEAFLTLEFEVSNMLAIHAKRVTLQQKDIVLCRWIRKRFLGENNGKDDF</sequence>
<dbReference type="GO" id="GO:0003677">
    <property type="term" value="F:DNA binding"/>
    <property type="evidence" value="ECO:0007669"/>
    <property type="project" value="InterPro"/>
</dbReference>
<dbReference type="AlphaFoldDB" id="M3BNX3"/>
<keyword evidence="3" id="KW-0158">Chromosome</keyword>
<dbReference type="EMBL" id="KB456310">
    <property type="protein sequence ID" value="EMF07878.1"/>
    <property type="molecule type" value="Genomic_DNA"/>
</dbReference>
<dbReference type="InterPro" id="IPR007125">
    <property type="entry name" value="H2A/H2B/H3"/>
</dbReference>
<dbReference type="Proteomes" id="UP000016931">
    <property type="component" value="Unassembled WGS sequence"/>
</dbReference>
<protein>
    <submittedName>
        <fullName evidence="6">Histone-fold-containing protein</fullName>
    </submittedName>
</protein>
<evidence type="ECO:0000259" key="5">
    <source>
        <dbReference type="Pfam" id="PF00125"/>
    </source>
</evidence>
<dbReference type="Gene3D" id="1.10.20.10">
    <property type="entry name" value="Histone, subunit A"/>
    <property type="match status" value="1"/>
</dbReference>
<keyword evidence="4" id="KW-0238">DNA-binding</keyword>